<feature type="domain" description="Nudix hydrolase" evidence="3">
    <location>
        <begin position="8"/>
        <end position="139"/>
    </location>
</feature>
<dbReference type="PRINTS" id="PR00502">
    <property type="entry name" value="NUDIXFAMILY"/>
</dbReference>
<evidence type="ECO:0000313" key="4">
    <source>
        <dbReference type="EMBL" id="KIX14843.1"/>
    </source>
</evidence>
<comment type="caution">
    <text evidence="4">The sequence shown here is derived from an EMBL/GenBank/DDBJ whole genome shotgun (WGS) entry which is preliminary data.</text>
</comment>
<dbReference type="InterPro" id="IPR015797">
    <property type="entry name" value="NUDIX_hydrolase-like_dom_sf"/>
</dbReference>
<dbReference type="InParanoid" id="A0A0D2HWT8"/>
<gene>
    <name evidence="4" type="ORF">X474_06775</name>
</gene>
<dbReference type="InterPro" id="IPR020476">
    <property type="entry name" value="Nudix_hydrolase"/>
</dbReference>
<evidence type="ECO:0000256" key="1">
    <source>
        <dbReference type="ARBA" id="ARBA00022801"/>
    </source>
</evidence>
<name>A0A0D2HWT8_9BACT</name>
<dbReference type="STRING" id="1429043.X474_06775"/>
<dbReference type="PROSITE" id="PS51462">
    <property type="entry name" value="NUDIX"/>
    <property type="match status" value="1"/>
</dbReference>
<dbReference type="Proteomes" id="UP000032233">
    <property type="component" value="Unassembled WGS sequence"/>
</dbReference>
<dbReference type="AlphaFoldDB" id="A0A0D2HWT8"/>
<dbReference type="EMBL" id="AZAC01000008">
    <property type="protein sequence ID" value="KIX14843.1"/>
    <property type="molecule type" value="Genomic_DNA"/>
</dbReference>
<dbReference type="InterPro" id="IPR000086">
    <property type="entry name" value="NUDIX_hydrolase_dom"/>
</dbReference>
<dbReference type="GO" id="GO:0016787">
    <property type="term" value="F:hydrolase activity"/>
    <property type="evidence" value="ECO:0007669"/>
    <property type="project" value="UniProtKB-KW"/>
</dbReference>
<dbReference type="Pfam" id="PF00293">
    <property type="entry name" value="NUDIX"/>
    <property type="match status" value="1"/>
</dbReference>
<dbReference type="SUPFAM" id="SSF55811">
    <property type="entry name" value="Nudix"/>
    <property type="match status" value="1"/>
</dbReference>
<dbReference type="PROSITE" id="PS00893">
    <property type="entry name" value="NUDIX_BOX"/>
    <property type="match status" value="1"/>
</dbReference>
<evidence type="ECO:0000313" key="5">
    <source>
        <dbReference type="Proteomes" id="UP000032233"/>
    </source>
</evidence>
<reference evidence="4 5" key="1">
    <citation type="submission" date="2013-11" db="EMBL/GenBank/DDBJ databases">
        <title>Metagenomic analysis of a methanogenic consortium involved in long chain n-alkane degradation.</title>
        <authorList>
            <person name="Davidova I.A."/>
            <person name="Callaghan A.V."/>
            <person name="Wawrik B."/>
            <person name="Pruitt S."/>
            <person name="Marks C."/>
            <person name="Duncan K.E."/>
            <person name="Suflita J.M."/>
        </authorList>
    </citation>
    <scope>NUCLEOTIDE SEQUENCE [LARGE SCALE GENOMIC DNA]</scope>
    <source>
        <strain evidence="4 5">SPR</strain>
    </source>
</reference>
<accession>A0A0D2HWT8</accession>
<dbReference type="OrthoDB" id="9761969at2"/>
<dbReference type="PANTHER" id="PTHR43736:SF1">
    <property type="entry name" value="DIHYDRONEOPTERIN TRIPHOSPHATE DIPHOSPHATASE"/>
    <property type="match status" value="1"/>
</dbReference>
<sequence length="145" mass="16291">MKRRFPESPIVGVGAVVLAGDEILLVKRGNPPAKGIWSLPGGVVELGERLSEAVAREVMEETGIKVKTGPFIKAVERIDRSEDNRVEYHYVILDFLCWGQYEEPRPYDDAADCRWSPVKDLTWARLDPLTLEVLEKALALSERAD</sequence>
<dbReference type="PANTHER" id="PTHR43736">
    <property type="entry name" value="ADP-RIBOSE PYROPHOSPHATASE"/>
    <property type="match status" value="1"/>
</dbReference>
<dbReference type="CDD" id="cd04673">
    <property type="entry name" value="NUDIX_ADPRase"/>
    <property type="match status" value="1"/>
</dbReference>
<evidence type="ECO:0000256" key="2">
    <source>
        <dbReference type="RuleBase" id="RU003476"/>
    </source>
</evidence>
<dbReference type="Gene3D" id="3.90.79.10">
    <property type="entry name" value="Nucleoside Triphosphate Pyrophosphohydrolase"/>
    <property type="match status" value="1"/>
</dbReference>
<organism evidence="4 5">
    <name type="scientific">Dethiosulfatarculus sandiegensis</name>
    <dbReference type="NCBI Taxonomy" id="1429043"/>
    <lineage>
        <taxon>Bacteria</taxon>
        <taxon>Pseudomonadati</taxon>
        <taxon>Thermodesulfobacteriota</taxon>
        <taxon>Desulfarculia</taxon>
        <taxon>Desulfarculales</taxon>
        <taxon>Desulfarculaceae</taxon>
        <taxon>Dethiosulfatarculus</taxon>
    </lineage>
</organism>
<dbReference type="RefSeq" id="WP_044347481.1">
    <property type="nucleotide sequence ID" value="NZ_AZAC01000008.1"/>
</dbReference>
<comment type="similarity">
    <text evidence="2">Belongs to the Nudix hydrolase family.</text>
</comment>
<evidence type="ECO:0000259" key="3">
    <source>
        <dbReference type="PROSITE" id="PS51462"/>
    </source>
</evidence>
<keyword evidence="5" id="KW-1185">Reference proteome</keyword>
<dbReference type="FunCoup" id="A0A0D2HWT8">
    <property type="interactions" value="24"/>
</dbReference>
<proteinExistence type="inferred from homology"/>
<dbReference type="InterPro" id="IPR020084">
    <property type="entry name" value="NUDIX_hydrolase_CS"/>
</dbReference>
<keyword evidence="1 2" id="KW-0378">Hydrolase</keyword>
<protein>
    <submittedName>
        <fullName evidence="4">NUDIX hydrolase</fullName>
    </submittedName>
</protein>